<reference evidence="1" key="1">
    <citation type="submission" date="2024-12" db="EMBL/GenBank/DDBJ databases">
        <authorList>
            <person name="Wu N."/>
        </authorList>
    </citation>
    <scope>NUCLEOTIDE SEQUENCE</scope>
    <source>
        <strain evidence="1">P15</strain>
    </source>
</reference>
<sequence>MVNPTHAGINSSFRSRSSAASRLVYVTYTRIQDGRGYVGVISPKENKILATVPVGRNPGPVALSPDGTTVYVANRDDATLSVIDTSTNRVSALLPTGTNPTAILITPDNKRTYVAGYGGKAITVIDNASFTVITTISLQDHPFSLTVDPNGRFVLAACKGSSSGLDSYVIIHTEDHSVHMESGCWTSADHNPIAVSANGLWFAVSGVSRIVMWSIQKNSCRYHSSWTLGPHWGVVSTDNGRWHGNFYFIRNGPSPGILHAEISSGFTGPHFIESYKGQRIIAGSPDQRKICITIAGEHDQRPGLHIIKPQEEQTSHFVELQSAYDVGITEDSSKAFVTGDNSLTPVDLASYMREEPIAVEGRIRGIAACYRTQS</sequence>
<dbReference type="Proteomes" id="UP001631969">
    <property type="component" value="Unassembled WGS sequence"/>
</dbReference>
<gene>
    <name evidence="1" type="ORF">ACI1P1_28625</name>
</gene>
<evidence type="ECO:0000313" key="2">
    <source>
        <dbReference type="Proteomes" id="UP001631969"/>
    </source>
</evidence>
<protein>
    <submittedName>
        <fullName evidence="1">YncE family protein</fullName>
    </submittedName>
</protein>
<organism evidence="1 2">
    <name type="scientific">Paenibacillus mesotrionivorans</name>
    <dbReference type="NCBI Taxonomy" id="3160968"/>
    <lineage>
        <taxon>Bacteria</taxon>
        <taxon>Bacillati</taxon>
        <taxon>Bacillota</taxon>
        <taxon>Bacilli</taxon>
        <taxon>Bacillales</taxon>
        <taxon>Paenibacillaceae</taxon>
        <taxon>Paenibacillus</taxon>
    </lineage>
</organism>
<comment type="caution">
    <text evidence="1">The sequence shown here is derived from an EMBL/GenBank/DDBJ whole genome shotgun (WGS) entry which is preliminary data.</text>
</comment>
<keyword evidence="2" id="KW-1185">Reference proteome</keyword>
<dbReference type="EMBL" id="JBJURJ010000028">
    <property type="protein sequence ID" value="MFM9332266.1"/>
    <property type="molecule type" value="Genomic_DNA"/>
</dbReference>
<accession>A0ACC7P8H8</accession>
<name>A0ACC7P8H8_9BACL</name>
<proteinExistence type="predicted"/>
<evidence type="ECO:0000313" key="1">
    <source>
        <dbReference type="EMBL" id="MFM9332266.1"/>
    </source>
</evidence>